<protein>
    <submittedName>
        <fullName evidence="2">Transmembrane protein, putative</fullName>
    </submittedName>
</protein>
<comment type="caution">
    <text evidence="2">The sequence shown here is derived from an EMBL/GenBank/DDBJ whole genome shotgun (WGS) entry which is preliminary data.</text>
</comment>
<reference evidence="2 3" key="1">
    <citation type="submission" date="2021-06" db="EMBL/GenBank/DDBJ databases">
        <title>Genome sequence of Babesia caballi.</title>
        <authorList>
            <person name="Yamagishi J."/>
            <person name="Kidaka T."/>
            <person name="Ochi A."/>
        </authorList>
    </citation>
    <scope>NUCLEOTIDE SEQUENCE [LARGE SCALE GENOMIC DNA]</scope>
    <source>
        <strain evidence="2">USDA-D6B2</strain>
    </source>
</reference>
<feature type="transmembrane region" description="Helical" evidence="1">
    <location>
        <begin position="56"/>
        <end position="86"/>
    </location>
</feature>
<proteinExistence type="predicted"/>
<sequence length="371" mass="40153">MSAFSKYNGIYSSKLGLYMYAVALQGIIGYFMLLVSPNKLNIGQIIRARTIEDIKAVGFDLLQGAGAVHVAFACLAFVLLILSHFVTACFKLPMMVITVSQTAYCGITASVCAVYMQKGYSSITGVLEMMAKQVVSTVSPKLDELLVENRNSLFTIGVLAVIAASLFHKAQTVKGTDHSTQVMVVIPCISLGLGVAFALTAPCRDYRSFSLGLIWSLVCITGDIVGSLSRVFCFKPFKFLMLAVYGAICVLSVVTIGVCTTVYTSGRIDSSGYLDIIHGTVRNLGNTGHDLANYDTVTTYLSKITTQYTNEQLNVFMGNGVYFLVIISLSIVCLLFSILSLLYTVFRFFDKSGDAAEHNASSDKNVKIVVA</sequence>
<dbReference type="AlphaFoldDB" id="A0AAV4LQ06"/>
<gene>
    <name evidence="2" type="ORF">BcabD6B2_06610</name>
</gene>
<keyword evidence="3" id="KW-1185">Reference proteome</keyword>
<evidence type="ECO:0000256" key="1">
    <source>
        <dbReference type="SAM" id="Phobius"/>
    </source>
</evidence>
<organism evidence="2 3">
    <name type="scientific">Babesia caballi</name>
    <dbReference type="NCBI Taxonomy" id="5871"/>
    <lineage>
        <taxon>Eukaryota</taxon>
        <taxon>Sar</taxon>
        <taxon>Alveolata</taxon>
        <taxon>Apicomplexa</taxon>
        <taxon>Aconoidasida</taxon>
        <taxon>Piroplasmida</taxon>
        <taxon>Babesiidae</taxon>
        <taxon>Babesia</taxon>
    </lineage>
</organism>
<feature type="transmembrane region" description="Helical" evidence="1">
    <location>
        <begin position="321"/>
        <end position="343"/>
    </location>
</feature>
<dbReference type="Proteomes" id="UP001497744">
    <property type="component" value="Unassembled WGS sequence"/>
</dbReference>
<dbReference type="GeneID" id="94192709"/>
<keyword evidence="1" id="KW-1133">Transmembrane helix</keyword>
<dbReference type="EMBL" id="BPLF01000001">
    <property type="protein sequence ID" value="GIX61226.1"/>
    <property type="molecule type" value="Genomic_DNA"/>
</dbReference>
<feature type="transmembrane region" description="Helical" evidence="1">
    <location>
        <begin position="213"/>
        <end position="232"/>
    </location>
</feature>
<feature type="transmembrane region" description="Helical" evidence="1">
    <location>
        <begin position="182"/>
        <end position="201"/>
    </location>
</feature>
<dbReference type="RefSeq" id="XP_067713297.1">
    <property type="nucleotide sequence ID" value="XM_067857196.1"/>
</dbReference>
<keyword evidence="1 2" id="KW-0812">Transmembrane</keyword>
<keyword evidence="1" id="KW-0472">Membrane</keyword>
<name>A0AAV4LQ06_BABCB</name>
<accession>A0AAV4LQ06</accession>
<feature type="transmembrane region" description="Helical" evidence="1">
    <location>
        <begin position="15"/>
        <end position="35"/>
    </location>
</feature>
<feature type="transmembrane region" description="Helical" evidence="1">
    <location>
        <begin position="239"/>
        <end position="263"/>
    </location>
</feature>
<evidence type="ECO:0000313" key="3">
    <source>
        <dbReference type="Proteomes" id="UP001497744"/>
    </source>
</evidence>
<evidence type="ECO:0000313" key="2">
    <source>
        <dbReference type="EMBL" id="GIX61226.1"/>
    </source>
</evidence>